<feature type="compositionally biased region" description="Acidic residues" evidence="8">
    <location>
        <begin position="251"/>
        <end position="262"/>
    </location>
</feature>
<comment type="caution">
    <text evidence="10">The sequence shown here is derived from an EMBL/GenBank/DDBJ whole genome shotgun (WGS) entry which is preliminary data.</text>
</comment>
<accession>G3YEK1</accession>
<evidence type="ECO:0000259" key="9">
    <source>
        <dbReference type="Pfam" id="PF00432"/>
    </source>
</evidence>
<proteinExistence type="inferred from homology"/>
<dbReference type="OrthoDB" id="24893at2759"/>
<keyword evidence="4" id="KW-0808">Transferase</keyword>
<dbReference type="SUPFAM" id="SSF48239">
    <property type="entry name" value="Terpenoid cyclases/Protein prenyltransferases"/>
    <property type="match status" value="1"/>
</dbReference>
<keyword evidence="3" id="KW-0637">Prenyltransferase</keyword>
<reference evidence="10 11" key="1">
    <citation type="journal article" date="2011" name="Genome Res.">
        <title>Comparative genomics of citric-acid-producing Aspergillus niger ATCC 1015 versus enzyme-producing CBS 513.88.</title>
        <authorList>
            <person name="Andersen M.R."/>
            <person name="Salazar M.P."/>
            <person name="Schaap P.J."/>
            <person name="van de Vondervoort P.J."/>
            <person name="Culley D."/>
            <person name="Thykaer J."/>
            <person name="Frisvad J.C."/>
            <person name="Nielsen K.F."/>
            <person name="Albang R."/>
            <person name="Albermann K."/>
            <person name="Berka R.M."/>
            <person name="Braus G.H."/>
            <person name="Braus-Stromeyer S.A."/>
            <person name="Corrochano L.M."/>
            <person name="Dai Z."/>
            <person name="van Dijck P.W."/>
            <person name="Hofmann G."/>
            <person name="Lasure L.L."/>
            <person name="Magnuson J.K."/>
            <person name="Menke H."/>
            <person name="Meijer M."/>
            <person name="Meijer S.L."/>
            <person name="Nielsen J.B."/>
            <person name="Nielsen M.L."/>
            <person name="van Ooyen A.J."/>
            <person name="Pel H.J."/>
            <person name="Poulsen L."/>
            <person name="Samson R.A."/>
            <person name="Stam H."/>
            <person name="Tsang A."/>
            <person name="van den Brink J.M."/>
            <person name="Atkins A."/>
            <person name="Aerts A."/>
            <person name="Shapiro H."/>
            <person name="Pangilinan J."/>
            <person name="Salamov A."/>
            <person name="Lou Y."/>
            <person name="Lindquist E."/>
            <person name="Lucas S."/>
            <person name="Grimwood J."/>
            <person name="Grigoriev I.V."/>
            <person name="Kubicek C.P."/>
            <person name="Martinez D."/>
            <person name="van Peij N.N."/>
            <person name="Roubos J.A."/>
            <person name="Nielsen J."/>
            <person name="Baker S.E."/>
        </authorList>
    </citation>
    <scope>NUCLEOTIDE SEQUENCE [LARGE SCALE GENOMIC DNA]</scope>
    <source>
        <strain evidence="11">ATCC 1015 / CBS 113.46 / FGSC A1144 / LSHB Ac4 / NCTC 3858a / NRRL 328 / USDA 3528.7</strain>
    </source>
</reference>
<evidence type="ECO:0000256" key="8">
    <source>
        <dbReference type="SAM" id="MobiDB-lite"/>
    </source>
</evidence>
<dbReference type="GO" id="GO:0005953">
    <property type="term" value="C:CAAX-protein geranylgeranyltransferase complex"/>
    <property type="evidence" value="ECO:0007669"/>
    <property type="project" value="TreeGrafter"/>
</dbReference>
<dbReference type="PANTHER" id="PTHR11774">
    <property type="entry name" value="GERANYLGERANYL TRANSFERASE TYPE BETA SUBUNIT"/>
    <property type="match status" value="1"/>
</dbReference>
<feature type="domain" description="Prenyltransferase alpha-alpha toroid" evidence="9">
    <location>
        <begin position="8"/>
        <end position="368"/>
    </location>
</feature>
<sequence>MTDVPVTFTKERHIKYFLRCLKTFLPSLYTSNDSNRMLLAFFTVAGLDLLGVLQSKTTPEERQGYIDWIYHCQVPTGGFRAFTGTDFGAEHRTSENEAWDPANVPSTFFALELLVILGDDLSRVKRRECLQWLPRMQRDNGSFGEVLGPGGKIEGGGDLRFCCFAAGTRYILRGNGGEDVDGIKDIDVDKLAAFVQACQAYDGGMGEAPFCEAHCTRMAKDQKPPPVLSPGANEFESLVRWLVARQTTELGDIEEDSDDDNSPEVNEVPRPVPEADLRCAGFNGRCNKFADTCYSFWNLATLDMMNRLDLVDASRNRQYLLGKTQHIIGGFGKGVGEPPDLLHSYFGMVALAFQGEEGLDSVDPALCMSHRAVQQLQSLPWWKEGI</sequence>
<protein>
    <recommendedName>
        <fullName evidence="9">Prenyltransferase alpha-alpha toroid domain-containing protein</fullName>
    </recommendedName>
</protein>
<dbReference type="PANTHER" id="PTHR11774:SF4">
    <property type="entry name" value="GERANYLGERANYL TRANSFERASE TYPE-1 SUBUNIT BETA"/>
    <property type="match status" value="1"/>
</dbReference>
<dbReference type="AlphaFoldDB" id="G3YEK1"/>
<evidence type="ECO:0000313" key="10">
    <source>
        <dbReference type="EMBL" id="EHA19218.1"/>
    </source>
</evidence>
<dbReference type="GO" id="GO:0004662">
    <property type="term" value="F:CAAX-protein geranylgeranyltransferase activity"/>
    <property type="evidence" value="ECO:0007669"/>
    <property type="project" value="TreeGrafter"/>
</dbReference>
<dbReference type="InterPro" id="IPR008930">
    <property type="entry name" value="Terpenoid_cyclase/PrenylTrfase"/>
</dbReference>
<dbReference type="Gene3D" id="1.50.10.20">
    <property type="match status" value="1"/>
</dbReference>
<evidence type="ECO:0000256" key="3">
    <source>
        <dbReference type="ARBA" id="ARBA00022602"/>
    </source>
</evidence>
<dbReference type="GO" id="GO:0046872">
    <property type="term" value="F:metal ion binding"/>
    <property type="evidence" value="ECO:0007669"/>
    <property type="project" value="UniProtKB-KW"/>
</dbReference>
<evidence type="ECO:0000256" key="7">
    <source>
        <dbReference type="ARBA" id="ARBA00022833"/>
    </source>
</evidence>
<dbReference type="HOGENOM" id="CLU_028946_2_0_1"/>
<evidence type="ECO:0000256" key="1">
    <source>
        <dbReference type="ARBA" id="ARBA00001947"/>
    </source>
</evidence>
<dbReference type="Proteomes" id="UP000009038">
    <property type="component" value="Unassembled WGS sequence"/>
</dbReference>
<dbReference type="InterPro" id="IPR001330">
    <property type="entry name" value="Prenyltrans"/>
</dbReference>
<evidence type="ECO:0000256" key="5">
    <source>
        <dbReference type="ARBA" id="ARBA00022723"/>
    </source>
</evidence>
<keyword evidence="5" id="KW-0479">Metal-binding</keyword>
<keyword evidence="6" id="KW-0677">Repeat</keyword>
<keyword evidence="7" id="KW-0862">Zinc</keyword>
<dbReference type="InterPro" id="IPR045089">
    <property type="entry name" value="PGGT1B-like"/>
</dbReference>
<name>G3YEK1_ASPNA</name>
<evidence type="ECO:0000256" key="6">
    <source>
        <dbReference type="ARBA" id="ARBA00022737"/>
    </source>
</evidence>
<evidence type="ECO:0000313" key="11">
    <source>
        <dbReference type="Proteomes" id="UP000009038"/>
    </source>
</evidence>
<comment type="similarity">
    <text evidence="2">Belongs to the protein prenyltransferase subunit beta family.</text>
</comment>
<comment type="cofactor">
    <cofactor evidence="1">
        <name>Zn(2+)</name>
        <dbReference type="ChEBI" id="CHEBI:29105"/>
    </cofactor>
</comment>
<feature type="region of interest" description="Disordered" evidence="8">
    <location>
        <begin position="250"/>
        <end position="270"/>
    </location>
</feature>
<organism evidence="10 11">
    <name type="scientific">Aspergillus niger (strain ATCC 1015 / CBS 113.46 / FGSC A1144 / LSHB Ac4 / NCTC 3858a / NRRL 328 / USDA 3528.7)</name>
    <dbReference type="NCBI Taxonomy" id="380704"/>
    <lineage>
        <taxon>Eukaryota</taxon>
        <taxon>Fungi</taxon>
        <taxon>Dikarya</taxon>
        <taxon>Ascomycota</taxon>
        <taxon>Pezizomycotina</taxon>
        <taxon>Eurotiomycetes</taxon>
        <taxon>Eurotiomycetidae</taxon>
        <taxon>Eurotiales</taxon>
        <taxon>Aspergillaceae</taxon>
        <taxon>Aspergillus</taxon>
        <taxon>Aspergillus subgen. Circumdati</taxon>
    </lineage>
</organism>
<dbReference type="Pfam" id="PF00432">
    <property type="entry name" value="Prenyltrans"/>
    <property type="match status" value="1"/>
</dbReference>
<evidence type="ECO:0000256" key="2">
    <source>
        <dbReference type="ARBA" id="ARBA00010497"/>
    </source>
</evidence>
<dbReference type="EMBL" id="ACJE01000020">
    <property type="protein sequence ID" value="EHA19218.1"/>
    <property type="molecule type" value="Genomic_DNA"/>
</dbReference>
<gene>
    <name evidence="10" type="ORF">ASPNIDRAFT_188048</name>
</gene>
<evidence type="ECO:0000256" key="4">
    <source>
        <dbReference type="ARBA" id="ARBA00022679"/>
    </source>
</evidence>
<dbReference type="STRING" id="380704.G3YEK1"/>